<organism evidence="8 9">
    <name type="scientific">Natronomicrosphaera hydrolytica</name>
    <dbReference type="NCBI Taxonomy" id="3242702"/>
    <lineage>
        <taxon>Bacteria</taxon>
        <taxon>Pseudomonadati</taxon>
        <taxon>Planctomycetota</taxon>
        <taxon>Phycisphaerae</taxon>
        <taxon>Phycisphaerales</taxon>
        <taxon>Phycisphaeraceae</taxon>
        <taxon>Natronomicrosphaera</taxon>
    </lineage>
</organism>
<evidence type="ECO:0000256" key="6">
    <source>
        <dbReference type="SAM" id="Phobius"/>
    </source>
</evidence>
<comment type="caution">
    <text evidence="8">The sequence shown here is derived from an EMBL/GenBank/DDBJ whole genome shotgun (WGS) entry which is preliminary data.</text>
</comment>
<dbReference type="PANTHER" id="PTHR12778:SF10">
    <property type="entry name" value="MAJOR FACILITATOR SUPERFAMILY DOMAIN-CONTAINING PROTEIN 3"/>
    <property type="match status" value="1"/>
</dbReference>
<dbReference type="PROSITE" id="PS50850">
    <property type="entry name" value="MFS"/>
    <property type="match status" value="1"/>
</dbReference>
<dbReference type="Pfam" id="PF07690">
    <property type="entry name" value="MFS_1"/>
    <property type="match status" value="1"/>
</dbReference>
<dbReference type="InterPro" id="IPR024371">
    <property type="entry name" value="AcetylCoA_trans_1-like"/>
</dbReference>
<evidence type="ECO:0000256" key="2">
    <source>
        <dbReference type="ARBA" id="ARBA00022448"/>
    </source>
</evidence>
<dbReference type="Pfam" id="PF13000">
    <property type="entry name" value="Acatn"/>
    <property type="match status" value="1"/>
</dbReference>
<dbReference type="PANTHER" id="PTHR12778">
    <property type="entry name" value="SOLUTE CARRIER FAMILY 33 ACETYL-COA TRANSPORTER -RELATED"/>
    <property type="match status" value="1"/>
</dbReference>
<gene>
    <name evidence="8" type="ORF">ACERK3_17680</name>
</gene>
<dbReference type="InterPro" id="IPR011701">
    <property type="entry name" value="MFS"/>
</dbReference>
<feature type="transmembrane region" description="Helical" evidence="6">
    <location>
        <begin position="459"/>
        <end position="477"/>
    </location>
</feature>
<feature type="transmembrane region" description="Helical" evidence="6">
    <location>
        <begin position="296"/>
        <end position="313"/>
    </location>
</feature>
<comment type="subcellular location">
    <subcellularLocation>
        <location evidence="1">Membrane</location>
        <topology evidence="1">Multi-pass membrane protein</topology>
    </subcellularLocation>
</comment>
<evidence type="ECO:0000259" key="7">
    <source>
        <dbReference type="PROSITE" id="PS50850"/>
    </source>
</evidence>
<dbReference type="Proteomes" id="UP001575105">
    <property type="component" value="Unassembled WGS sequence"/>
</dbReference>
<dbReference type="InterPro" id="IPR036259">
    <property type="entry name" value="MFS_trans_sf"/>
</dbReference>
<evidence type="ECO:0000313" key="8">
    <source>
        <dbReference type="EMBL" id="MFA9480108.1"/>
    </source>
</evidence>
<proteinExistence type="predicted"/>
<feature type="transmembrane region" description="Helical" evidence="6">
    <location>
        <begin position="429"/>
        <end position="447"/>
    </location>
</feature>
<feature type="transmembrane region" description="Helical" evidence="6">
    <location>
        <begin position="178"/>
        <end position="198"/>
    </location>
</feature>
<dbReference type="Gene3D" id="1.20.1250.20">
    <property type="entry name" value="MFS general substrate transporter like domains"/>
    <property type="match status" value="2"/>
</dbReference>
<feature type="transmembrane region" description="Helical" evidence="6">
    <location>
        <begin position="397"/>
        <end position="417"/>
    </location>
</feature>
<feature type="transmembrane region" description="Helical" evidence="6">
    <location>
        <begin position="366"/>
        <end position="385"/>
    </location>
</feature>
<dbReference type="InterPro" id="IPR020846">
    <property type="entry name" value="MFS_dom"/>
</dbReference>
<evidence type="ECO:0000256" key="5">
    <source>
        <dbReference type="ARBA" id="ARBA00023136"/>
    </source>
</evidence>
<evidence type="ECO:0000256" key="3">
    <source>
        <dbReference type="ARBA" id="ARBA00022692"/>
    </source>
</evidence>
<keyword evidence="9" id="KW-1185">Reference proteome</keyword>
<evidence type="ECO:0000256" key="4">
    <source>
        <dbReference type="ARBA" id="ARBA00022989"/>
    </source>
</evidence>
<feature type="transmembrane region" description="Helical" evidence="6">
    <location>
        <begin position="30"/>
        <end position="54"/>
    </location>
</feature>
<protein>
    <submittedName>
        <fullName evidence="8">MFS transporter</fullName>
    </submittedName>
</protein>
<keyword evidence="4 6" id="KW-1133">Transmembrane helix</keyword>
<sequence>MTPSLASNDNDTPSRPSWRRVVDVYFNRRMLALAGLGFAGGLPLLLSSATLLAWLSVAGIRPATIGLFSLAVMPYAFKFVVAPLMDRYVPPMLGRRRGWLLITQTLIMLTLLGMAVIGPNVADRPAPTDNAAMGEAELAEVTIESLLPREQVEPAGGAVRDVLAPILGWLGFDAAAGISPHLWLLAAMALLLATFSAMQDVVGDAYRTDILAADEVAAGAAVWVAAYRTAMIITSGGTLMLAPWLGWPGVYMAMAGLMLVGVAASLLGPEPSGAASRPASLIEAVYRPVVEFIRRFGWQVPAVLLVVALFRLPEELARTMRMTLLLQEMNFSETDVGIAESASIALSILGAFIGGALVVKLGLIRSLLIFGAAMALTNAGYWLLYELDGGRAMMFTVSLIDSFALGLVTAGFLGFLMSLCDKRFSAFQFALLTSLMRIVGAYLGAYSGGLVEDFGYGPFFLLTVIAGAPALLLLLLLRGLQQRADATD</sequence>
<feature type="transmembrane region" description="Helical" evidence="6">
    <location>
        <begin position="338"/>
        <end position="359"/>
    </location>
</feature>
<dbReference type="EMBL" id="JBGUBD010000015">
    <property type="protein sequence ID" value="MFA9480108.1"/>
    <property type="molecule type" value="Genomic_DNA"/>
</dbReference>
<dbReference type="SUPFAM" id="SSF103473">
    <property type="entry name" value="MFS general substrate transporter"/>
    <property type="match status" value="2"/>
</dbReference>
<evidence type="ECO:0000256" key="1">
    <source>
        <dbReference type="ARBA" id="ARBA00004141"/>
    </source>
</evidence>
<feature type="transmembrane region" description="Helical" evidence="6">
    <location>
        <begin position="210"/>
        <end position="230"/>
    </location>
</feature>
<reference evidence="8 9" key="1">
    <citation type="submission" date="2024-08" db="EMBL/GenBank/DDBJ databases">
        <title>Whole-genome sequencing of halo(alkali)philic microorganisms from hypersaline lakes.</title>
        <authorList>
            <person name="Sorokin D.Y."/>
            <person name="Merkel A.Y."/>
            <person name="Messina E."/>
            <person name="Yakimov M."/>
        </authorList>
    </citation>
    <scope>NUCLEOTIDE SEQUENCE [LARGE SCALE GENOMIC DNA]</scope>
    <source>
        <strain evidence="8 9">AB-hyl4</strain>
    </source>
</reference>
<feature type="transmembrane region" description="Helical" evidence="6">
    <location>
        <begin position="60"/>
        <end position="77"/>
    </location>
</feature>
<evidence type="ECO:0000313" key="9">
    <source>
        <dbReference type="Proteomes" id="UP001575105"/>
    </source>
</evidence>
<keyword evidence="2" id="KW-0813">Transport</keyword>
<name>A0ABV4UAM0_9BACT</name>
<accession>A0ABV4UAM0</accession>
<feature type="domain" description="Major facilitator superfamily (MFS) profile" evidence="7">
    <location>
        <begin position="249"/>
        <end position="488"/>
    </location>
</feature>
<keyword evidence="3 6" id="KW-0812">Transmembrane</keyword>
<feature type="transmembrane region" description="Helical" evidence="6">
    <location>
        <begin position="98"/>
        <end position="117"/>
    </location>
</feature>
<dbReference type="InterPro" id="IPR004752">
    <property type="entry name" value="AmpG_permease/AT-1"/>
</dbReference>
<dbReference type="RefSeq" id="WP_425347033.1">
    <property type="nucleotide sequence ID" value="NZ_JBGUBD010000015.1"/>
</dbReference>
<feature type="transmembrane region" description="Helical" evidence="6">
    <location>
        <begin position="250"/>
        <end position="268"/>
    </location>
</feature>
<keyword evidence="5 6" id="KW-0472">Membrane</keyword>